<feature type="transmembrane region" description="Helical" evidence="1">
    <location>
        <begin position="105"/>
        <end position="124"/>
    </location>
</feature>
<evidence type="ECO:0000256" key="1">
    <source>
        <dbReference type="SAM" id="Phobius"/>
    </source>
</evidence>
<keyword evidence="1" id="KW-1133">Transmembrane helix</keyword>
<evidence type="ECO:0000313" key="3">
    <source>
        <dbReference type="Proteomes" id="UP000235682"/>
    </source>
</evidence>
<dbReference type="Pfam" id="PF11299">
    <property type="entry name" value="DUF3100"/>
    <property type="match status" value="1"/>
</dbReference>
<accession>A0A2N6SPW1</accession>
<feature type="transmembrane region" description="Helical" evidence="1">
    <location>
        <begin position="191"/>
        <end position="211"/>
    </location>
</feature>
<evidence type="ECO:0000313" key="2">
    <source>
        <dbReference type="EMBL" id="PMC59113.1"/>
    </source>
</evidence>
<feature type="transmembrane region" description="Helical" evidence="1">
    <location>
        <begin position="36"/>
        <end position="56"/>
    </location>
</feature>
<sequence>MNQQSRNGMLLLIVLVTTVVAELIGAVSLTIGQITVVLAPLIWAMLLSLIIFLIPSFNLTTEKNVKQANYMMGIALALLMAKLGVSSGSQLEEIRQAGVALVLQNFGNIGTIFFALPIALLLGLKRESIGMSHALSREANVGLIQETYGATSAEFRGVMTVYIVGTLLGPIVIGLLASIGTTLGLVSPQAAAMGAGAGSASMMSAGLASLIEMYPEYTDQLTAYAGLSNLISSVIALPLGIFLGLPITERLYRWLSPMFNQNKKEAHNE</sequence>
<dbReference type="EMBL" id="PNHE01000002">
    <property type="protein sequence ID" value="PMC59113.1"/>
    <property type="molecule type" value="Genomic_DNA"/>
</dbReference>
<feature type="transmembrane region" description="Helical" evidence="1">
    <location>
        <begin position="161"/>
        <end position="185"/>
    </location>
</feature>
<dbReference type="AlphaFoldDB" id="A0A2N6SPW1"/>
<name>A0A2N6SPW1_9LACT</name>
<feature type="transmembrane region" description="Helical" evidence="1">
    <location>
        <begin position="68"/>
        <end position="85"/>
    </location>
</feature>
<dbReference type="InterPro" id="IPR021450">
    <property type="entry name" value="DUF3100"/>
</dbReference>
<feature type="transmembrane region" description="Helical" evidence="1">
    <location>
        <begin position="223"/>
        <end position="247"/>
    </location>
</feature>
<comment type="caution">
    <text evidence="2">The sequence shown here is derived from an EMBL/GenBank/DDBJ whole genome shotgun (WGS) entry which is preliminary data.</text>
</comment>
<proteinExistence type="predicted"/>
<dbReference type="Proteomes" id="UP000235682">
    <property type="component" value="Unassembled WGS sequence"/>
</dbReference>
<keyword evidence="1" id="KW-0812">Transmembrane</keyword>
<dbReference type="STRING" id="84521.SAMN04487994_100372"/>
<reference evidence="2 3" key="1">
    <citation type="submission" date="2017-09" db="EMBL/GenBank/DDBJ databases">
        <title>Bacterial strain isolated from the female urinary microbiota.</title>
        <authorList>
            <person name="Thomas-White K."/>
            <person name="Kumar N."/>
            <person name="Forster S."/>
            <person name="Putonti C."/>
            <person name="Lawley T."/>
            <person name="Wolfe A.J."/>
        </authorList>
    </citation>
    <scope>NUCLEOTIDE SEQUENCE [LARGE SCALE GENOMIC DNA]</scope>
    <source>
        <strain evidence="2 3">UMB0852</strain>
    </source>
</reference>
<keyword evidence="1" id="KW-0472">Membrane</keyword>
<keyword evidence="3" id="KW-1185">Reference proteome</keyword>
<protein>
    <submittedName>
        <fullName evidence="2">DUF3100 domain-containing protein</fullName>
    </submittedName>
</protein>
<dbReference type="RefSeq" id="WP_102233267.1">
    <property type="nucleotide sequence ID" value="NZ_PNHE01000002.1"/>
</dbReference>
<organism evidence="2 3">
    <name type="scientific">Dolosicoccus paucivorans</name>
    <dbReference type="NCBI Taxonomy" id="84521"/>
    <lineage>
        <taxon>Bacteria</taxon>
        <taxon>Bacillati</taxon>
        <taxon>Bacillota</taxon>
        <taxon>Bacilli</taxon>
        <taxon>Lactobacillales</taxon>
        <taxon>Aerococcaceae</taxon>
        <taxon>Dolosicoccus</taxon>
    </lineage>
</organism>
<gene>
    <name evidence="2" type="ORF">CJ205_01200</name>
</gene>